<dbReference type="EMBL" id="KN824381">
    <property type="protein sequence ID" value="KIM21510.1"/>
    <property type="molecule type" value="Genomic_DNA"/>
</dbReference>
<reference evidence="2" key="2">
    <citation type="submission" date="2015-01" db="EMBL/GenBank/DDBJ databases">
        <title>Evolutionary Origins and Diversification of the Mycorrhizal Mutualists.</title>
        <authorList>
            <consortium name="DOE Joint Genome Institute"/>
            <consortium name="Mycorrhizal Genomics Consortium"/>
            <person name="Kohler A."/>
            <person name="Kuo A."/>
            <person name="Nagy L.G."/>
            <person name="Floudas D."/>
            <person name="Copeland A."/>
            <person name="Barry K.W."/>
            <person name="Cichocki N."/>
            <person name="Veneault-Fourrey C."/>
            <person name="LaButti K."/>
            <person name="Lindquist E.A."/>
            <person name="Lipzen A."/>
            <person name="Lundell T."/>
            <person name="Morin E."/>
            <person name="Murat C."/>
            <person name="Riley R."/>
            <person name="Ohm R."/>
            <person name="Sun H."/>
            <person name="Tunlid A."/>
            <person name="Henrissat B."/>
            <person name="Grigoriev I.V."/>
            <person name="Hibbett D.S."/>
            <person name="Martin F."/>
        </authorList>
    </citation>
    <scope>NUCLEOTIDE SEQUENCE [LARGE SCALE GENOMIC DNA]</scope>
    <source>
        <strain evidence="2">MAFF 305830</strain>
    </source>
</reference>
<gene>
    <name evidence="1" type="ORF">M408DRAFT_103578</name>
</gene>
<evidence type="ECO:0000313" key="2">
    <source>
        <dbReference type="Proteomes" id="UP000054097"/>
    </source>
</evidence>
<dbReference type="HOGENOM" id="CLU_2334941_0_0_1"/>
<accession>A0A0C3AA41</accession>
<dbReference type="Proteomes" id="UP000054097">
    <property type="component" value="Unassembled WGS sequence"/>
</dbReference>
<evidence type="ECO:0000313" key="1">
    <source>
        <dbReference type="EMBL" id="KIM21510.1"/>
    </source>
</evidence>
<protein>
    <submittedName>
        <fullName evidence="1">Uncharacterized protein</fullName>
    </submittedName>
</protein>
<keyword evidence="2" id="KW-1185">Reference proteome</keyword>
<sequence length="98" mass="11297">MREYEYRLYHRGGELARPLFGLAVPDTVQLANQILDTVSISLELTFRTLDASVAFELEKRYLNSSTQHCVVDMSIHYSEEQRAEIVYVREFRGSAPVV</sequence>
<organism evidence="1 2">
    <name type="scientific">Serendipita vermifera MAFF 305830</name>
    <dbReference type="NCBI Taxonomy" id="933852"/>
    <lineage>
        <taxon>Eukaryota</taxon>
        <taxon>Fungi</taxon>
        <taxon>Dikarya</taxon>
        <taxon>Basidiomycota</taxon>
        <taxon>Agaricomycotina</taxon>
        <taxon>Agaricomycetes</taxon>
        <taxon>Sebacinales</taxon>
        <taxon>Serendipitaceae</taxon>
        <taxon>Serendipita</taxon>
    </lineage>
</organism>
<dbReference type="AlphaFoldDB" id="A0A0C3AA41"/>
<proteinExistence type="predicted"/>
<reference evidence="1 2" key="1">
    <citation type="submission" date="2014-04" db="EMBL/GenBank/DDBJ databases">
        <authorList>
            <consortium name="DOE Joint Genome Institute"/>
            <person name="Kuo A."/>
            <person name="Zuccaro A."/>
            <person name="Kohler A."/>
            <person name="Nagy L.G."/>
            <person name="Floudas D."/>
            <person name="Copeland A."/>
            <person name="Barry K.W."/>
            <person name="Cichocki N."/>
            <person name="Veneault-Fourrey C."/>
            <person name="LaButti K."/>
            <person name="Lindquist E.A."/>
            <person name="Lipzen A."/>
            <person name="Lundell T."/>
            <person name="Morin E."/>
            <person name="Murat C."/>
            <person name="Sun H."/>
            <person name="Tunlid A."/>
            <person name="Henrissat B."/>
            <person name="Grigoriev I.V."/>
            <person name="Hibbett D.S."/>
            <person name="Martin F."/>
            <person name="Nordberg H.P."/>
            <person name="Cantor M.N."/>
            <person name="Hua S.X."/>
        </authorList>
    </citation>
    <scope>NUCLEOTIDE SEQUENCE [LARGE SCALE GENOMIC DNA]</scope>
    <source>
        <strain evidence="1 2">MAFF 305830</strain>
    </source>
</reference>
<name>A0A0C3AA41_SERVB</name>